<comment type="caution">
    <text evidence="7">The sequence shown here is derived from an EMBL/GenBank/DDBJ whole genome shotgun (WGS) entry which is preliminary data.</text>
</comment>
<dbReference type="GO" id="GO:0005840">
    <property type="term" value="C:ribosome"/>
    <property type="evidence" value="ECO:0007669"/>
    <property type="project" value="UniProtKB-KW"/>
</dbReference>
<proteinExistence type="inferred from homology"/>
<sequence>MVTYKPATNLSIYIEYSFKIEPLHPASDILIAELGEVGFESFVENDDGVLAYIQKEDWRDDILNAIQILKHPDFKISQSYTEIPQENWNADWERNFKPIQIDNRCAVRAPFHKKMEVEYDIVIEPKMSFGTGHHETTRMMLQFILDHDFEALSVLDMGSGTGVLAILAAMKSATYVDAIDIDTWCFLNAKENVARNGCPQINVYEGDVALLGKLKYDVILANINRNTLLRDIPVYVKNLNKNGILFVSGFYAEDIPMISAKCAENGLRWEKNLEKNRWVAAKYVF</sequence>
<dbReference type="NCBIfam" id="NF001785">
    <property type="entry name" value="PRK00517.2-2"/>
    <property type="match status" value="1"/>
</dbReference>
<evidence type="ECO:0000256" key="5">
    <source>
        <dbReference type="ARBA" id="ARBA00022691"/>
    </source>
</evidence>
<evidence type="ECO:0000256" key="1">
    <source>
        <dbReference type="ARBA" id="ARBA00009741"/>
    </source>
</evidence>
<gene>
    <name evidence="6 7" type="primary">prmA</name>
    <name evidence="7" type="ORF">RQM65_03345</name>
</gene>
<dbReference type="GO" id="GO:0008168">
    <property type="term" value="F:methyltransferase activity"/>
    <property type="evidence" value="ECO:0007669"/>
    <property type="project" value="UniProtKB-KW"/>
</dbReference>
<evidence type="ECO:0000313" key="8">
    <source>
        <dbReference type="Proteomes" id="UP001250656"/>
    </source>
</evidence>
<keyword evidence="5 6" id="KW-0949">S-adenosyl-L-methionine</keyword>
<keyword evidence="4 6" id="KW-0808">Transferase</keyword>
<protein>
    <recommendedName>
        <fullName evidence="6">Ribosomal protein L11 methyltransferase</fullName>
        <shortName evidence="6">L11 Mtase</shortName>
        <ecNumber evidence="6">2.1.1.-</ecNumber>
    </recommendedName>
</protein>
<dbReference type="GO" id="GO:0032259">
    <property type="term" value="P:methylation"/>
    <property type="evidence" value="ECO:0007669"/>
    <property type="project" value="UniProtKB-KW"/>
</dbReference>
<dbReference type="Proteomes" id="UP001250656">
    <property type="component" value="Unassembled WGS sequence"/>
</dbReference>
<evidence type="ECO:0000256" key="2">
    <source>
        <dbReference type="ARBA" id="ARBA00022490"/>
    </source>
</evidence>
<organism evidence="7 8">
    <name type="scientific">Pricia mediterranea</name>
    <dbReference type="NCBI Taxonomy" id="3076079"/>
    <lineage>
        <taxon>Bacteria</taxon>
        <taxon>Pseudomonadati</taxon>
        <taxon>Bacteroidota</taxon>
        <taxon>Flavobacteriia</taxon>
        <taxon>Flavobacteriales</taxon>
        <taxon>Flavobacteriaceae</taxon>
        <taxon>Pricia</taxon>
    </lineage>
</organism>
<keyword evidence="8" id="KW-1185">Reference proteome</keyword>
<dbReference type="Gene3D" id="3.40.50.150">
    <property type="entry name" value="Vaccinia Virus protein VP39"/>
    <property type="match status" value="1"/>
</dbReference>
<dbReference type="SUPFAM" id="SSF53335">
    <property type="entry name" value="S-adenosyl-L-methionine-dependent methyltransferases"/>
    <property type="match status" value="1"/>
</dbReference>
<dbReference type="InterPro" id="IPR004498">
    <property type="entry name" value="Ribosomal_PrmA_MeTrfase"/>
</dbReference>
<evidence type="ECO:0000256" key="3">
    <source>
        <dbReference type="ARBA" id="ARBA00022603"/>
    </source>
</evidence>
<dbReference type="PANTHER" id="PTHR43648:SF1">
    <property type="entry name" value="ELECTRON TRANSFER FLAVOPROTEIN BETA SUBUNIT LYSINE METHYLTRANSFERASE"/>
    <property type="match status" value="1"/>
</dbReference>
<reference evidence="7 8" key="1">
    <citation type="submission" date="2023-09" db="EMBL/GenBank/DDBJ databases">
        <title>Novel taxa isolated from Blanes Bay.</title>
        <authorList>
            <person name="Rey-Velasco X."/>
            <person name="Lucena T."/>
        </authorList>
    </citation>
    <scope>NUCLEOTIDE SEQUENCE [LARGE SCALE GENOMIC DNA]</scope>
    <source>
        <strain evidence="7 8">S334</strain>
    </source>
</reference>
<dbReference type="InterPro" id="IPR050078">
    <property type="entry name" value="Ribosomal_L11_MeTrfase_PrmA"/>
</dbReference>
<name>A0ABU3L254_9FLAO</name>
<comment type="subcellular location">
    <subcellularLocation>
        <location evidence="6">Cytoplasm</location>
    </subcellularLocation>
</comment>
<comment type="function">
    <text evidence="6">Methylates ribosomal protein L11.</text>
</comment>
<dbReference type="EC" id="2.1.1.-" evidence="6"/>
<feature type="binding site" evidence="6">
    <location>
        <position position="222"/>
    </location>
    <ligand>
        <name>S-adenosyl-L-methionine</name>
        <dbReference type="ChEBI" id="CHEBI:59789"/>
    </ligand>
</feature>
<keyword evidence="7" id="KW-0689">Ribosomal protein</keyword>
<feature type="binding site" evidence="6">
    <location>
        <position position="158"/>
    </location>
    <ligand>
        <name>S-adenosyl-L-methionine</name>
        <dbReference type="ChEBI" id="CHEBI:59789"/>
    </ligand>
</feature>
<feature type="binding site" evidence="6">
    <location>
        <position position="137"/>
    </location>
    <ligand>
        <name>S-adenosyl-L-methionine</name>
        <dbReference type="ChEBI" id="CHEBI:59789"/>
    </ligand>
</feature>
<keyword evidence="7" id="KW-0687">Ribonucleoprotein</keyword>
<comment type="catalytic activity">
    <reaction evidence="6">
        <text>L-lysyl-[protein] + 3 S-adenosyl-L-methionine = N(6),N(6),N(6)-trimethyl-L-lysyl-[protein] + 3 S-adenosyl-L-homocysteine + 3 H(+)</text>
        <dbReference type="Rhea" id="RHEA:54192"/>
        <dbReference type="Rhea" id="RHEA-COMP:9752"/>
        <dbReference type="Rhea" id="RHEA-COMP:13826"/>
        <dbReference type="ChEBI" id="CHEBI:15378"/>
        <dbReference type="ChEBI" id="CHEBI:29969"/>
        <dbReference type="ChEBI" id="CHEBI:57856"/>
        <dbReference type="ChEBI" id="CHEBI:59789"/>
        <dbReference type="ChEBI" id="CHEBI:61961"/>
    </reaction>
</comment>
<keyword evidence="2 6" id="KW-0963">Cytoplasm</keyword>
<evidence type="ECO:0000256" key="6">
    <source>
        <dbReference type="HAMAP-Rule" id="MF_00735"/>
    </source>
</evidence>
<dbReference type="HAMAP" id="MF_00735">
    <property type="entry name" value="Methyltr_PrmA"/>
    <property type="match status" value="1"/>
</dbReference>
<dbReference type="InterPro" id="IPR029063">
    <property type="entry name" value="SAM-dependent_MTases_sf"/>
</dbReference>
<dbReference type="EMBL" id="JAVTTP010000001">
    <property type="protein sequence ID" value="MDT7827700.1"/>
    <property type="molecule type" value="Genomic_DNA"/>
</dbReference>
<accession>A0ABU3L254</accession>
<keyword evidence="3 6" id="KW-0489">Methyltransferase</keyword>
<feature type="binding site" evidence="6">
    <location>
        <position position="180"/>
    </location>
    <ligand>
        <name>S-adenosyl-L-methionine</name>
        <dbReference type="ChEBI" id="CHEBI:59789"/>
    </ligand>
</feature>
<dbReference type="PANTHER" id="PTHR43648">
    <property type="entry name" value="ELECTRON TRANSFER FLAVOPROTEIN BETA SUBUNIT LYSINE METHYLTRANSFERASE"/>
    <property type="match status" value="1"/>
</dbReference>
<dbReference type="CDD" id="cd02440">
    <property type="entry name" value="AdoMet_MTases"/>
    <property type="match status" value="1"/>
</dbReference>
<dbReference type="Pfam" id="PF06325">
    <property type="entry name" value="PrmA"/>
    <property type="match status" value="1"/>
</dbReference>
<comment type="similarity">
    <text evidence="1 6">Belongs to the methyltransferase superfamily. PrmA family.</text>
</comment>
<evidence type="ECO:0000313" key="7">
    <source>
        <dbReference type="EMBL" id="MDT7827700.1"/>
    </source>
</evidence>
<evidence type="ECO:0000256" key="4">
    <source>
        <dbReference type="ARBA" id="ARBA00022679"/>
    </source>
</evidence>